<dbReference type="Gene3D" id="3.40.50.720">
    <property type="entry name" value="NAD(P)-binding Rossmann-like Domain"/>
    <property type="match status" value="1"/>
</dbReference>
<organism evidence="3">
    <name type="scientific">Candidatus Berkiella aquae</name>
    <dbReference type="NCBI Taxonomy" id="295108"/>
    <lineage>
        <taxon>Bacteria</taxon>
        <taxon>Pseudomonadati</taxon>
        <taxon>Pseudomonadota</taxon>
        <taxon>Gammaproteobacteria</taxon>
        <taxon>Candidatus Berkiellales</taxon>
        <taxon>Candidatus Berkiellaceae</taxon>
        <taxon>Candidatus Berkiella</taxon>
    </lineage>
</organism>
<proteinExistence type="predicted"/>
<dbReference type="PANTHER" id="PTHR40459">
    <property type="entry name" value="CONSERVED HYPOTHETICAL ALANINE AND LEUCINE RICH PROTEIN"/>
    <property type="match status" value="1"/>
</dbReference>
<dbReference type="Gene3D" id="1.10.1040.20">
    <property type="entry name" value="ProC-like, C-terminal domain"/>
    <property type="match status" value="1"/>
</dbReference>
<dbReference type="RefSeq" id="WP_075066286.1">
    <property type="nucleotide sequence ID" value="NZ_LKAJ02000001.1"/>
</dbReference>
<dbReference type="EMBL" id="LKAJ01000006">
    <property type="protein sequence ID" value="KRG21101.1"/>
    <property type="molecule type" value="Genomic_DNA"/>
</dbReference>
<dbReference type="Pfam" id="PF10728">
    <property type="entry name" value="DUF2520"/>
    <property type="match status" value="1"/>
</dbReference>
<reference evidence="4" key="3">
    <citation type="submission" date="2021-06" db="EMBL/GenBank/DDBJ databases">
        <title>Genomic Description and Analysis of Intracellular Bacteria, Candidatus Berkiella cookevillensis and Candidatus Berkiella aquae.</title>
        <authorList>
            <person name="Kidane D.T."/>
            <person name="Mehari Y.T."/>
            <person name="Rice F.C."/>
            <person name="Arivett B.A."/>
            <person name="Farone A.L."/>
            <person name="Berk S.G."/>
            <person name="Farone M.B."/>
        </authorList>
    </citation>
    <scope>NUCLEOTIDE SEQUENCE</scope>
    <source>
        <strain evidence="4">HT99</strain>
    </source>
</reference>
<dbReference type="STRING" id="295108.HT99x_01657"/>
<keyword evidence="1" id="KW-0560">Oxidoreductase</keyword>
<evidence type="ECO:0000259" key="2">
    <source>
        <dbReference type="Pfam" id="PF10728"/>
    </source>
</evidence>
<dbReference type="SUPFAM" id="SSF48179">
    <property type="entry name" value="6-phosphogluconate dehydrogenase C-terminal domain-like"/>
    <property type="match status" value="1"/>
</dbReference>
<dbReference type="OrthoDB" id="8650434at2"/>
<reference evidence="3" key="1">
    <citation type="submission" date="2015-09" db="EMBL/GenBank/DDBJ databases">
        <title>Draft Genome Sequences of Two Novel Amoeba-resistant Intranuclear Bacteria, Candidatus Berkiella cookevillensis and Candidatus Berkiella aquae.</title>
        <authorList>
            <person name="Mehari Y.T."/>
            <person name="Arivett B.A."/>
            <person name="Farone A.L."/>
            <person name="Gunderson J.H."/>
            <person name="Farone M.B."/>
        </authorList>
    </citation>
    <scope>NUCLEOTIDE SEQUENCE [LARGE SCALE GENOMIC DNA]</scope>
    <source>
        <strain evidence="3">HT99</strain>
    </source>
</reference>
<keyword evidence="5" id="KW-1185">Reference proteome</keyword>
<sequence length="240" mass="27939">MRQVPFTHYLVIGDGRMARHFCHYLSLLNLPFHTWNRRQHDEFSLQQALLRASHVVVLIKDSAIESFVARWQRPERLQIWVHFSGQKIIPEVFGCHPLMTFAHQLYDLATYQSVPFILTDHSVLFSDLLPHLPNQAQVISADLKTFYHALCVISGNFTCLVWQKFFHELTETFQIPHTIAIPYFKQIMQNILTDPTNCLTGPLVRGDKPTIDAHLQALQNDDFSPIYQAVLHYFKERETA</sequence>
<comment type="caution">
    <text evidence="3">The sequence shown here is derived from an EMBL/GenBank/DDBJ whole genome shotgun (WGS) entry which is preliminary data.</text>
</comment>
<dbReference type="Proteomes" id="UP000051497">
    <property type="component" value="Unassembled WGS sequence"/>
</dbReference>
<evidence type="ECO:0000313" key="5">
    <source>
        <dbReference type="Proteomes" id="UP000051497"/>
    </source>
</evidence>
<dbReference type="PANTHER" id="PTHR40459:SF1">
    <property type="entry name" value="CONSERVED HYPOTHETICAL ALANINE AND LEUCINE RICH PROTEIN"/>
    <property type="match status" value="1"/>
</dbReference>
<dbReference type="SUPFAM" id="SSF51735">
    <property type="entry name" value="NAD(P)-binding Rossmann-fold domains"/>
    <property type="match status" value="1"/>
</dbReference>
<reference evidence="4" key="2">
    <citation type="journal article" date="2016" name="Genome Announc.">
        <title>Draft Genome Sequences of Two Novel Amoeba-Resistant Intranuclear Bacteria, 'Candidatus Berkiella cookevillensis' and 'Candidatus Berkiella aquae'.</title>
        <authorList>
            <person name="Mehari Y.T."/>
            <person name="Arivett B.A."/>
            <person name="Farone A.L."/>
            <person name="Gunderson J.H."/>
            <person name="Farone M.B."/>
        </authorList>
    </citation>
    <scope>NUCLEOTIDE SEQUENCE</scope>
    <source>
        <strain evidence="4">HT99</strain>
    </source>
</reference>
<feature type="domain" description="DUF2520" evidence="2">
    <location>
        <begin position="126"/>
        <end position="230"/>
    </location>
</feature>
<dbReference type="InterPro" id="IPR037108">
    <property type="entry name" value="TM1727-like_C_sf"/>
</dbReference>
<dbReference type="EMBL" id="LKAJ02000001">
    <property type="protein sequence ID" value="MCS5711231.1"/>
    <property type="molecule type" value="Genomic_DNA"/>
</dbReference>
<evidence type="ECO:0000256" key="1">
    <source>
        <dbReference type="ARBA" id="ARBA00023002"/>
    </source>
</evidence>
<evidence type="ECO:0000313" key="4">
    <source>
        <dbReference type="EMBL" id="MCS5711231.1"/>
    </source>
</evidence>
<name>A0A0Q9YK81_9GAMM</name>
<dbReference type="InterPro" id="IPR036291">
    <property type="entry name" value="NAD(P)-bd_dom_sf"/>
</dbReference>
<accession>A0A0Q9YK81</accession>
<dbReference type="AlphaFoldDB" id="A0A0Q9YK81"/>
<protein>
    <submittedName>
        <fullName evidence="4">DUF2520 domain-containing protein</fullName>
    </submittedName>
</protein>
<dbReference type="InterPro" id="IPR018931">
    <property type="entry name" value="DUF2520"/>
</dbReference>
<dbReference type="GO" id="GO:0016491">
    <property type="term" value="F:oxidoreductase activity"/>
    <property type="evidence" value="ECO:0007669"/>
    <property type="project" value="UniProtKB-KW"/>
</dbReference>
<gene>
    <name evidence="4" type="ORF">HT99x_007280</name>
    <name evidence="3" type="ORF">HT99x_01657</name>
</gene>
<dbReference type="InterPro" id="IPR008927">
    <property type="entry name" value="6-PGluconate_DH-like_C_sf"/>
</dbReference>
<evidence type="ECO:0000313" key="3">
    <source>
        <dbReference type="EMBL" id="KRG21101.1"/>
    </source>
</evidence>